<protein>
    <submittedName>
        <fullName evidence="1">Uncharacterized protein</fullName>
    </submittedName>
</protein>
<proteinExistence type="predicted"/>
<dbReference type="EMBL" id="CP023315">
    <property type="protein sequence ID" value="ATC33027.1"/>
    <property type="molecule type" value="Genomic_DNA"/>
</dbReference>
<name>A0A290MLT1_CAUVI</name>
<evidence type="ECO:0000313" key="2">
    <source>
        <dbReference type="Proteomes" id="UP000217311"/>
    </source>
</evidence>
<sequence>MTALFTAPAVNTEFPPALALMKLTSTASANSEYYVMNSILMLANGRQNAKVREFFEIEDGLLDLVSGGDDMETRCDACAKVTTVKDGDVTTSTVDCVPC</sequence>
<dbReference type="AlphaFoldDB" id="A0A290MLT1"/>
<accession>A0A290MLT1</accession>
<dbReference type="RefSeq" id="WP_096052418.1">
    <property type="nucleotide sequence ID" value="NZ_CP023315.3"/>
</dbReference>
<organism evidence="1 2">
    <name type="scientific">Caulobacter vibrioides</name>
    <name type="common">Caulobacter crescentus</name>
    <dbReference type="NCBI Taxonomy" id="155892"/>
    <lineage>
        <taxon>Bacteria</taxon>
        <taxon>Pseudomonadati</taxon>
        <taxon>Pseudomonadota</taxon>
        <taxon>Alphaproteobacteria</taxon>
        <taxon>Caulobacterales</taxon>
        <taxon>Caulobacteraceae</taxon>
        <taxon>Caulobacter</taxon>
    </lineage>
</organism>
<evidence type="ECO:0000313" key="1">
    <source>
        <dbReference type="EMBL" id="ATC33027.1"/>
    </source>
</evidence>
<reference evidence="2" key="1">
    <citation type="submission" date="2017-09" db="EMBL/GenBank/DDBJ databases">
        <title>Genome evolution observed in wild isolates of Caulobacter crescentus.</title>
        <authorList>
            <person name="Ely B."/>
            <person name="Wilson K."/>
            <person name="Scott D."/>
        </authorList>
    </citation>
    <scope>NUCLEOTIDE SEQUENCE [LARGE SCALE GENOMIC DNA]</scope>
    <source>
        <strain evidence="2">CB13b1a</strain>
    </source>
</reference>
<gene>
    <name evidence="1" type="ORF">CA606_12205</name>
</gene>
<dbReference type="Proteomes" id="UP000217311">
    <property type="component" value="Chromosome"/>
</dbReference>